<name>A0A645EVJ4_9ZZZZ</name>
<gene>
    <name evidence="2" type="ORF">SDC9_153305</name>
</gene>
<dbReference type="InterPro" id="IPR025442">
    <property type="entry name" value="DUF4185"/>
</dbReference>
<feature type="domain" description="DUF4185" evidence="1">
    <location>
        <begin position="63"/>
        <end position="196"/>
    </location>
</feature>
<dbReference type="SUPFAM" id="SSF75005">
    <property type="entry name" value="Arabinanase/levansucrase/invertase"/>
    <property type="match status" value="1"/>
</dbReference>
<dbReference type="InterPro" id="IPR023296">
    <property type="entry name" value="Glyco_hydro_beta-prop_sf"/>
</dbReference>
<protein>
    <recommendedName>
        <fullName evidence="1">DUF4185 domain-containing protein</fullName>
    </recommendedName>
</protein>
<organism evidence="2">
    <name type="scientific">bioreactor metagenome</name>
    <dbReference type="NCBI Taxonomy" id="1076179"/>
    <lineage>
        <taxon>unclassified sequences</taxon>
        <taxon>metagenomes</taxon>
        <taxon>ecological metagenomes</taxon>
    </lineage>
</organism>
<proteinExistence type="predicted"/>
<dbReference type="AlphaFoldDB" id="A0A645EVJ4"/>
<accession>A0A645EVJ4</accession>
<dbReference type="Pfam" id="PF13810">
    <property type="entry name" value="DUF4185"/>
    <property type="match status" value="1"/>
</dbReference>
<dbReference type="EMBL" id="VSSQ01051934">
    <property type="protein sequence ID" value="MPN06051.1"/>
    <property type="molecule type" value="Genomic_DNA"/>
</dbReference>
<dbReference type="Gene3D" id="2.115.10.20">
    <property type="entry name" value="Glycosyl hydrolase domain, family 43"/>
    <property type="match status" value="1"/>
</dbReference>
<sequence>MHGFVKNNIVHVFMSTIVQTGKGTWDFYWHSIMYYRLNLLDLSVIDKQELLTEKQTEAHFGFGVTEHEGFYYVYGSNPQKDFTAILHVARARLRDDKLQDWEYFDGNNWFYDPKGSKALQGIDIPISEQFSVFRYDDKFILLTQDRFKPEVYTFTADTPEGPWSDKKLIYTIPEGKDSTLFVYNAMAHPQYGPEGKLLVSYCVNAKNTPDLYKNASIYKPRFFWISLDTVFRSPDPPVASGKPLR</sequence>
<comment type="caution">
    <text evidence="2">The sequence shown here is derived from an EMBL/GenBank/DDBJ whole genome shotgun (WGS) entry which is preliminary data.</text>
</comment>
<reference evidence="2" key="1">
    <citation type="submission" date="2019-08" db="EMBL/GenBank/DDBJ databases">
        <authorList>
            <person name="Kucharzyk K."/>
            <person name="Murdoch R.W."/>
            <person name="Higgins S."/>
            <person name="Loffler F."/>
        </authorList>
    </citation>
    <scope>NUCLEOTIDE SEQUENCE</scope>
</reference>
<evidence type="ECO:0000313" key="2">
    <source>
        <dbReference type="EMBL" id="MPN06051.1"/>
    </source>
</evidence>
<evidence type="ECO:0000259" key="1">
    <source>
        <dbReference type="Pfam" id="PF13810"/>
    </source>
</evidence>